<protein>
    <recommendedName>
        <fullName evidence="2">DUF4230 domain-containing protein</fullName>
    </recommendedName>
</protein>
<organism evidence="1">
    <name type="scientific">uncultured Gemmatimonadaceae bacterium</name>
    <dbReference type="NCBI Taxonomy" id="246130"/>
    <lineage>
        <taxon>Bacteria</taxon>
        <taxon>Pseudomonadati</taxon>
        <taxon>Gemmatimonadota</taxon>
        <taxon>Gemmatimonadia</taxon>
        <taxon>Gemmatimonadales</taxon>
        <taxon>Gemmatimonadaceae</taxon>
        <taxon>environmental samples</taxon>
    </lineage>
</organism>
<gene>
    <name evidence="1" type="ORF">AVDCRST_MAG40-1324</name>
</gene>
<evidence type="ECO:0000313" key="1">
    <source>
        <dbReference type="EMBL" id="CAA9317935.1"/>
    </source>
</evidence>
<dbReference type="InterPro" id="IPR025324">
    <property type="entry name" value="DUF4230"/>
</dbReference>
<proteinExistence type="predicted"/>
<dbReference type="AlphaFoldDB" id="A0A6J4KXE1"/>
<name>A0A6J4KXE1_9BACT</name>
<accession>A0A6J4KXE1</accession>
<reference evidence="1" key="1">
    <citation type="submission" date="2020-02" db="EMBL/GenBank/DDBJ databases">
        <authorList>
            <person name="Meier V. D."/>
        </authorList>
    </citation>
    <scope>NUCLEOTIDE SEQUENCE</scope>
    <source>
        <strain evidence="1">AVDCRST_MAG40</strain>
    </source>
</reference>
<evidence type="ECO:0008006" key="2">
    <source>
        <dbReference type="Google" id="ProtNLM"/>
    </source>
</evidence>
<sequence>MRPRLRPWLVPAIATLVVLALGARDRVRDRAAAVLAPRPAVITQALVVERVRAVAKLVSSETTVRDVVTYEQTNRLGSTKRALVVVTGRLLAGVDLARQPPTVRIDSVARRIEVVLPRAELISVEITEMRTYDETSGLLNPFRPEDRDEILQLVRRRLAAAGTEVGVVEHANRSAVQMLTTLLGVDGYTADVRVGSAVTRGPG</sequence>
<dbReference type="Pfam" id="PF14014">
    <property type="entry name" value="DUF4230"/>
    <property type="match status" value="1"/>
</dbReference>
<dbReference type="EMBL" id="CADCTX010000415">
    <property type="protein sequence ID" value="CAA9317935.1"/>
    <property type="molecule type" value="Genomic_DNA"/>
</dbReference>